<comment type="caution">
    <text evidence="2">The sequence shown here is derived from an EMBL/GenBank/DDBJ whole genome shotgun (WGS) entry which is preliminary data.</text>
</comment>
<protein>
    <submittedName>
        <fullName evidence="2">Uncharacterized protein</fullName>
    </submittedName>
</protein>
<feature type="compositionally biased region" description="Gly residues" evidence="1">
    <location>
        <begin position="200"/>
        <end position="209"/>
    </location>
</feature>
<accession>A0ABR2S1Q1</accession>
<feature type="compositionally biased region" description="Gly residues" evidence="1">
    <location>
        <begin position="175"/>
        <end position="184"/>
    </location>
</feature>
<evidence type="ECO:0000256" key="1">
    <source>
        <dbReference type="SAM" id="MobiDB-lite"/>
    </source>
</evidence>
<proteinExistence type="predicted"/>
<organism evidence="2 3">
    <name type="scientific">Hibiscus sabdariffa</name>
    <name type="common">roselle</name>
    <dbReference type="NCBI Taxonomy" id="183260"/>
    <lineage>
        <taxon>Eukaryota</taxon>
        <taxon>Viridiplantae</taxon>
        <taxon>Streptophyta</taxon>
        <taxon>Embryophyta</taxon>
        <taxon>Tracheophyta</taxon>
        <taxon>Spermatophyta</taxon>
        <taxon>Magnoliopsida</taxon>
        <taxon>eudicotyledons</taxon>
        <taxon>Gunneridae</taxon>
        <taxon>Pentapetalae</taxon>
        <taxon>rosids</taxon>
        <taxon>malvids</taxon>
        <taxon>Malvales</taxon>
        <taxon>Malvaceae</taxon>
        <taxon>Malvoideae</taxon>
        <taxon>Hibiscus</taxon>
    </lineage>
</organism>
<feature type="region of interest" description="Disordered" evidence="1">
    <location>
        <begin position="138"/>
        <end position="157"/>
    </location>
</feature>
<dbReference type="Proteomes" id="UP001396334">
    <property type="component" value="Unassembled WGS sequence"/>
</dbReference>
<sequence>MGYTGNVELLGYGQHKVVYYRDPSSDFKCDGLVLIHNDETVRQVVQLLVMKGIVDIYVDHKLDDNGSPKTNDGIEVNVEGVARIEGSYDLEPDIEVLEAAGEDLRTIIEEFDDIVPKPVINGGPKEVAGGFDLACDGGPNEAVDGGDRGSSDAGGPKEVVVDGFDLACDGGLMGVVDGGDGGSSDDGEPKVDVDGLRGTTAGGGGGPRDTGGRPSGVSENVISEDFDENVDSYSTTEEENDDESFLHNIEITSDEDGELVNIRRNLRSSKRREKTMVDESNEDTDYDMVGDDVVDENRIERNLWEA</sequence>
<evidence type="ECO:0000313" key="3">
    <source>
        <dbReference type="Proteomes" id="UP001396334"/>
    </source>
</evidence>
<gene>
    <name evidence="2" type="ORF">V6N11_033924</name>
</gene>
<keyword evidence="3" id="KW-1185">Reference proteome</keyword>
<dbReference type="EMBL" id="JBBPBN010000018">
    <property type="protein sequence ID" value="KAK9018879.1"/>
    <property type="molecule type" value="Genomic_DNA"/>
</dbReference>
<evidence type="ECO:0000313" key="2">
    <source>
        <dbReference type="EMBL" id="KAK9018879.1"/>
    </source>
</evidence>
<name>A0ABR2S1Q1_9ROSI</name>
<feature type="region of interest" description="Disordered" evidence="1">
    <location>
        <begin position="175"/>
        <end position="220"/>
    </location>
</feature>
<reference evidence="2 3" key="1">
    <citation type="journal article" date="2024" name="G3 (Bethesda)">
        <title>Genome assembly of Hibiscus sabdariffa L. provides insights into metabolisms of medicinal natural products.</title>
        <authorList>
            <person name="Kim T."/>
        </authorList>
    </citation>
    <scope>NUCLEOTIDE SEQUENCE [LARGE SCALE GENOMIC DNA]</scope>
    <source>
        <strain evidence="2">TK-2024</strain>
        <tissue evidence="2">Old leaves</tissue>
    </source>
</reference>
<feature type="compositionally biased region" description="Acidic residues" evidence="1">
    <location>
        <begin position="279"/>
        <end position="291"/>
    </location>
</feature>
<feature type="region of interest" description="Disordered" evidence="1">
    <location>
        <begin position="270"/>
        <end position="291"/>
    </location>
</feature>